<dbReference type="GO" id="GO:0016747">
    <property type="term" value="F:acyltransferase activity, transferring groups other than amino-acyl groups"/>
    <property type="evidence" value="ECO:0007669"/>
    <property type="project" value="InterPro"/>
</dbReference>
<dbReference type="EMBL" id="HE797086">
    <property type="protein sequence ID" value="CCM02563.1"/>
    <property type="molecule type" value="Genomic_DNA"/>
</dbReference>
<dbReference type="PROSITE" id="PS51186">
    <property type="entry name" value="GNAT"/>
    <property type="match status" value="1"/>
</dbReference>
<dbReference type="RefSeq" id="XP_012181846.1">
    <property type="nucleotide sequence ID" value="XM_012326456.1"/>
</dbReference>
<dbReference type="SUPFAM" id="SSF55729">
    <property type="entry name" value="Acyl-CoA N-acyltransferases (Nat)"/>
    <property type="match status" value="1"/>
</dbReference>
<evidence type="ECO:0000313" key="4">
    <source>
        <dbReference type="Proteomes" id="UP000006352"/>
    </source>
</evidence>
<dbReference type="InterPro" id="IPR016181">
    <property type="entry name" value="Acyl_CoA_acyltransferase"/>
</dbReference>
<evidence type="ECO:0000256" key="1">
    <source>
        <dbReference type="SAM" id="MobiDB-lite"/>
    </source>
</evidence>
<name>J4G7R4_9APHY</name>
<organism evidence="3 4">
    <name type="scientific">Fibroporia radiculosa</name>
    <dbReference type="NCBI Taxonomy" id="599839"/>
    <lineage>
        <taxon>Eukaryota</taxon>
        <taxon>Fungi</taxon>
        <taxon>Dikarya</taxon>
        <taxon>Basidiomycota</taxon>
        <taxon>Agaricomycotina</taxon>
        <taxon>Agaricomycetes</taxon>
        <taxon>Polyporales</taxon>
        <taxon>Fibroporiaceae</taxon>
        <taxon>Fibroporia</taxon>
    </lineage>
</organism>
<keyword evidence="4" id="KW-1185">Reference proteome</keyword>
<dbReference type="InterPro" id="IPR000182">
    <property type="entry name" value="GNAT_dom"/>
</dbReference>
<dbReference type="Proteomes" id="UP000006352">
    <property type="component" value="Unassembled WGS sequence"/>
</dbReference>
<dbReference type="GeneID" id="24097474"/>
<feature type="domain" description="N-acetyltransferase" evidence="2">
    <location>
        <begin position="241"/>
        <end position="348"/>
    </location>
</feature>
<dbReference type="HOGENOM" id="CLU_061214_0_0_1"/>
<dbReference type="InParanoid" id="J4G7R4"/>
<feature type="region of interest" description="Disordered" evidence="1">
    <location>
        <begin position="1"/>
        <end position="28"/>
    </location>
</feature>
<gene>
    <name evidence="3" type="ORF">FIBRA_04666</name>
</gene>
<evidence type="ECO:0000313" key="3">
    <source>
        <dbReference type="EMBL" id="CCM02563.1"/>
    </source>
</evidence>
<evidence type="ECO:0000259" key="2">
    <source>
        <dbReference type="PROSITE" id="PS51186"/>
    </source>
</evidence>
<dbReference type="OrthoDB" id="4080456at2759"/>
<dbReference type="Gene3D" id="3.40.630.30">
    <property type="match status" value="1"/>
</dbReference>
<protein>
    <recommendedName>
        <fullName evidence="2">N-acetyltransferase domain-containing protein</fullName>
    </recommendedName>
</protein>
<accession>J4G7R4</accession>
<dbReference type="AlphaFoldDB" id="J4G7R4"/>
<feature type="compositionally biased region" description="Acidic residues" evidence="1">
    <location>
        <begin position="1"/>
        <end position="11"/>
    </location>
</feature>
<sequence length="348" mass="39424">MMGSESEDEYLEASANQRKRRRFKREGSEADILQPANLRLSLLLDAIDPNPHKLEASEDPHDTFDQFIEDILPELLLAKTSAEVRLTEQNEYGQSLKPLSRKDARNIVDRLTQNNTGLSVSFASSLVTRRLKMQPGLLRRLLLDKDITNADRAYVTPLPAVNIVSTANKEVIDALYAIRTTPYECSFLSRLQGFQPSHTLAAIAVDWETRSPWIDLMSDIREHFFLLHPEREQPIEIEAPIEYVALHPSHLPQVHDLLARTFWDGIDVSDALDYSPERSTVVAMYKRLVVGVVFVSSPQQLYITYLAVRTGWENAHIATSMLYHLIALNPNRDITLHVSTNNPAMVSG</sequence>
<proteinExistence type="predicted"/>
<dbReference type="STRING" id="599839.J4G7R4"/>
<reference evidence="3 4" key="1">
    <citation type="journal article" date="2012" name="Appl. Environ. Microbiol.">
        <title>Short-read sequencing for genomic analysis of the brown rot fungus Fibroporia radiculosa.</title>
        <authorList>
            <person name="Tang J.D."/>
            <person name="Perkins A.D."/>
            <person name="Sonstegard T.S."/>
            <person name="Schroeder S.G."/>
            <person name="Burgess S.C."/>
            <person name="Diehl S.V."/>
        </authorList>
    </citation>
    <scope>NUCLEOTIDE SEQUENCE [LARGE SCALE GENOMIC DNA]</scope>
    <source>
        <strain evidence="3 4">TFFH 294</strain>
    </source>
</reference>